<dbReference type="RefSeq" id="WP_119371990.1">
    <property type="nucleotide sequence ID" value="NZ_QWLL01000067.1"/>
</dbReference>
<reference evidence="2 3" key="1">
    <citation type="submission" date="2018-08" db="EMBL/GenBank/DDBJ databases">
        <title>Draft genome sequence of the cyanotroph, Pseudomonas monteilii BCN3.</title>
        <authorList>
            <person name="Jones L.B."/>
            <person name="Kunz D.A."/>
        </authorList>
    </citation>
    <scope>NUCLEOTIDE SEQUENCE [LARGE SCALE GENOMIC DNA]</scope>
    <source>
        <strain evidence="2 3">BCN3</strain>
    </source>
</reference>
<gene>
    <name evidence="2" type="ORF">D0894_27615</name>
</gene>
<dbReference type="Proteomes" id="UP000265875">
    <property type="component" value="Unassembled WGS sequence"/>
</dbReference>
<accession>A0A399LZ59</accession>
<dbReference type="Gene3D" id="3.40.50.1820">
    <property type="entry name" value="alpha/beta hydrolase"/>
    <property type="match status" value="1"/>
</dbReference>
<dbReference type="PANTHER" id="PTHR43798">
    <property type="entry name" value="MONOACYLGLYCEROL LIPASE"/>
    <property type="match status" value="1"/>
</dbReference>
<proteinExistence type="predicted"/>
<protein>
    <submittedName>
        <fullName evidence="2">Alpha/beta fold hydrolase</fullName>
    </submittedName>
</protein>
<feature type="domain" description="AB hydrolase-1" evidence="1">
    <location>
        <begin position="34"/>
        <end position="259"/>
    </location>
</feature>
<keyword evidence="2" id="KW-0378">Hydrolase</keyword>
<comment type="caution">
    <text evidence="2">The sequence shown here is derived from an EMBL/GenBank/DDBJ whole genome shotgun (WGS) entry which is preliminary data.</text>
</comment>
<dbReference type="GO" id="GO:0016020">
    <property type="term" value="C:membrane"/>
    <property type="evidence" value="ECO:0007669"/>
    <property type="project" value="TreeGrafter"/>
</dbReference>
<dbReference type="AlphaFoldDB" id="A0A399LZ59"/>
<dbReference type="GO" id="GO:0016787">
    <property type="term" value="F:hydrolase activity"/>
    <property type="evidence" value="ECO:0007669"/>
    <property type="project" value="UniProtKB-KW"/>
</dbReference>
<organism evidence="2 3">
    <name type="scientific">Pseudomonas monteilii</name>
    <dbReference type="NCBI Taxonomy" id="76759"/>
    <lineage>
        <taxon>Bacteria</taxon>
        <taxon>Pseudomonadati</taxon>
        <taxon>Pseudomonadota</taxon>
        <taxon>Gammaproteobacteria</taxon>
        <taxon>Pseudomonadales</taxon>
        <taxon>Pseudomonadaceae</taxon>
        <taxon>Pseudomonas</taxon>
    </lineage>
</organism>
<evidence type="ECO:0000313" key="2">
    <source>
        <dbReference type="EMBL" id="RII74185.1"/>
    </source>
</evidence>
<sequence>MADFSNLPQVRGERVEVRPGRRLSVAHQPGGDTVVFFGHGAGGNKDQWRELWRDLGEQGHTLVAWDLLGHGASDKPRKAHAYAWDELVEDELEILRRYAGQRNLIVAHSFGTGLALSALLSGRAVKVDAALLLGSRLHRPLKGNGLLNLPAWVLELLRARLSQGFREQAWHPEADPALVDYEEALTLNNPLHVFKALFSQARWPDAQALEGLDVPISVLAGDRDGLTPASGGEALARQLPKAQFRLLARCGHQLMLEKPAEVLDAFNQLVTALPARHPDAGGRLCSLSAC</sequence>
<dbReference type="Pfam" id="PF00561">
    <property type="entry name" value="Abhydrolase_1"/>
    <property type="match status" value="1"/>
</dbReference>
<dbReference type="InterPro" id="IPR000073">
    <property type="entry name" value="AB_hydrolase_1"/>
</dbReference>
<evidence type="ECO:0000259" key="1">
    <source>
        <dbReference type="Pfam" id="PF00561"/>
    </source>
</evidence>
<dbReference type="EMBL" id="QWLL01000067">
    <property type="protein sequence ID" value="RII74185.1"/>
    <property type="molecule type" value="Genomic_DNA"/>
</dbReference>
<dbReference type="SUPFAM" id="SSF53474">
    <property type="entry name" value="alpha/beta-Hydrolases"/>
    <property type="match status" value="1"/>
</dbReference>
<name>A0A399LZ59_9PSED</name>
<evidence type="ECO:0000313" key="3">
    <source>
        <dbReference type="Proteomes" id="UP000265875"/>
    </source>
</evidence>
<dbReference type="InterPro" id="IPR029058">
    <property type="entry name" value="AB_hydrolase_fold"/>
</dbReference>
<dbReference type="PANTHER" id="PTHR43798:SF33">
    <property type="entry name" value="HYDROLASE, PUTATIVE (AFU_ORTHOLOGUE AFUA_2G14860)-RELATED"/>
    <property type="match status" value="1"/>
</dbReference>
<dbReference type="InterPro" id="IPR050266">
    <property type="entry name" value="AB_hydrolase_sf"/>
</dbReference>